<dbReference type="Pfam" id="PF00650">
    <property type="entry name" value="CRAL_TRIO"/>
    <property type="match status" value="1"/>
</dbReference>
<evidence type="ECO:0000313" key="3">
    <source>
        <dbReference type="EMBL" id="KAF2175581.1"/>
    </source>
</evidence>
<dbReference type="InterPro" id="IPR036273">
    <property type="entry name" value="CRAL/TRIO_N_dom_sf"/>
</dbReference>
<accession>A0A6A6D816</accession>
<evidence type="ECO:0000256" key="1">
    <source>
        <dbReference type="SAM" id="MobiDB-lite"/>
    </source>
</evidence>
<proteinExistence type="predicted"/>
<dbReference type="PANTHER" id="PTHR46590">
    <property type="entry name" value="PHOSPHATIDYLINOSITOL TRANSFER PROTEIN CSR1-RELATED"/>
    <property type="match status" value="1"/>
</dbReference>
<name>A0A6A6D816_9PEZI</name>
<dbReference type="OrthoDB" id="43460at2759"/>
<dbReference type="EMBL" id="ML994729">
    <property type="protein sequence ID" value="KAF2175581.1"/>
    <property type="molecule type" value="Genomic_DNA"/>
</dbReference>
<organism evidence="3 4">
    <name type="scientific">Zopfia rhizophila CBS 207.26</name>
    <dbReference type="NCBI Taxonomy" id="1314779"/>
    <lineage>
        <taxon>Eukaryota</taxon>
        <taxon>Fungi</taxon>
        <taxon>Dikarya</taxon>
        <taxon>Ascomycota</taxon>
        <taxon>Pezizomycotina</taxon>
        <taxon>Dothideomycetes</taxon>
        <taxon>Dothideomycetes incertae sedis</taxon>
        <taxon>Zopfiaceae</taxon>
        <taxon>Zopfia</taxon>
    </lineage>
</organism>
<feature type="region of interest" description="Disordered" evidence="1">
    <location>
        <begin position="462"/>
        <end position="490"/>
    </location>
</feature>
<dbReference type="InterPro" id="IPR052432">
    <property type="entry name" value="PITP/CRAL-TRIO"/>
</dbReference>
<dbReference type="AlphaFoldDB" id="A0A6A6D816"/>
<dbReference type="Pfam" id="PF03765">
    <property type="entry name" value="CRAL_TRIO_N"/>
    <property type="match status" value="1"/>
</dbReference>
<evidence type="ECO:0000313" key="4">
    <source>
        <dbReference type="Proteomes" id="UP000800200"/>
    </source>
</evidence>
<feature type="compositionally biased region" description="Low complexity" evidence="1">
    <location>
        <begin position="83"/>
        <end position="95"/>
    </location>
</feature>
<feature type="compositionally biased region" description="Basic residues" evidence="1">
    <location>
        <begin position="63"/>
        <end position="76"/>
    </location>
</feature>
<gene>
    <name evidence="3" type="ORF">K469DRAFT_702101</name>
</gene>
<sequence>MAPNMPPGRPGTLTPEEEGKLRELWVVTMKVFGVYEPAAPETNGTATPLSPSSDTTEADGRKDKKKSRLNIFRRHKGDKDTEPGSTPPSGTATPSDISSLSIADEDDKHGQTKDFKAALANKAPEDLRKAFWSMVKHDHPDALLLHFLRARKWDAERALVMLISTMHWRAEEMHVDDDIIWRGELAALEDSKSDDPKVKKEGDDFLAQMRMGKSFLHGVDKEGRPMCIVRVRLHRQGEQSEQSLERFTVYTIETARMLLRPPVDTATVIFDMTNFSMANMDYTPVKFMIKCFEANYPESLGAVLVHKAPWVFNAIWTIIRGWLDPVVAGKVHFTKNVEELEAFIPKSQIPTELGGDEDWTYSYIEPDPKENSLLSDEEAREGLKEERSELVRKYESTVLEWIHAEGKEEREKTKSLEERRRERDTVAEQLRTNYWKLDPYLRARTLYDRTGVIGEAGKLEFYPKKEKVTPTAPPPQATAAAPETSPDDVD</sequence>
<feature type="compositionally biased region" description="Polar residues" evidence="1">
    <location>
        <begin position="42"/>
        <end position="55"/>
    </location>
</feature>
<dbReference type="PROSITE" id="PS50191">
    <property type="entry name" value="CRAL_TRIO"/>
    <property type="match status" value="1"/>
</dbReference>
<dbReference type="SMART" id="SM00516">
    <property type="entry name" value="SEC14"/>
    <property type="match status" value="1"/>
</dbReference>
<reference evidence="3" key="1">
    <citation type="journal article" date="2020" name="Stud. Mycol.">
        <title>101 Dothideomycetes genomes: a test case for predicting lifestyles and emergence of pathogens.</title>
        <authorList>
            <person name="Haridas S."/>
            <person name="Albert R."/>
            <person name="Binder M."/>
            <person name="Bloem J."/>
            <person name="Labutti K."/>
            <person name="Salamov A."/>
            <person name="Andreopoulos B."/>
            <person name="Baker S."/>
            <person name="Barry K."/>
            <person name="Bills G."/>
            <person name="Bluhm B."/>
            <person name="Cannon C."/>
            <person name="Castanera R."/>
            <person name="Culley D."/>
            <person name="Daum C."/>
            <person name="Ezra D."/>
            <person name="Gonzalez J."/>
            <person name="Henrissat B."/>
            <person name="Kuo A."/>
            <person name="Liang C."/>
            <person name="Lipzen A."/>
            <person name="Lutzoni F."/>
            <person name="Magnuson J."/>
            <person name="Mondo S."/>
            <person name="Nolan M."/>
            <person name="Ohm R."/>
            <person name="Pangilinan J."/>
            <person name="Park H.-J."/>
            <person name="Ramirez L."/>
            <person name="Alfaro M."/>
            <person name="Sun H."/>
            <person name="Tritt A."/>
            <person name="Yoshinaga Y."/>
            <person name="Zwiers L.-H."/>
            <person name="Turgeon B."/>
            <person name="Goodwin S."/>
            <person name="Spatafora J."/>
            <person name="Crous P."/>
            <person name="Grigoriev I."/>
        </authorList>
    </citation>
    <scope>NUCLEOTIDE SEQUENCE</scope>
    <source>
        <strain evidence="3">CBS 207.26</strain>
    </source>
</reference>
<feature type="region of interest" description="Disordered" evidence="1">
    <location>
        <begin position="38"/>
        <end position="98"/>
    </location>
</feature>
<dbReference type="InterPro" id="IPR036865">
    <property type="entry name" value="CRAL-TRIO_dom_sf"/>
</dbReference>
<dbReference type="Gene3D" id="3.40.525.10">
    <property type="entry name" value="CRAL-TRIO lipid binding domain"/>
    <property type="match status" value="1"/>
</dbReference>
<dbReference type="SUPFAM" id="SSF52087">
    <property type="entry name" value="CRAL/TRIO domain"/>
    <property type="match status" value="1"/>
</dbReference>
<protein>
    <submittedName>
        <fullName evidence="3">CRAL/TRIO domain-containing protein</fullName>
    </submittedName>
</protein>
<keyword evidence="4" id="KW-1185">Reference proteome</keyword>
<dbReference type="SUPFAM" id="SSF46938">
    <property type="entry name" value="CRAL/TRIO N-terminal domain"/>
    <property type="match status" value="1"/>
</dbReference>
<feature type="domain" description="CRAL-TRIO" evidence="2">
    <location>
        <begin position="216"/>
        <end position="361"/>
    </location>
</feature>
<dbReference type="PANTHER" id="PTHR46590:SF1">
    <property type="entry name" value="PHOSPHATIDYLINOSITOL TRANSFER PROTEIN CSR1"/>
    <property type="match status" value="1"/>
</dbReference>
<evidence type="ECO:0000259" key="2">
    <source>
        <dbReference type="PROSITE" id="PS50191"/>
    </source>
</evidence>
<dbReference type="SMART" id="SM01100">
    <property type="entry name" value="CRAL_TRIO_N"/>
    <property type="match status" value="1"/>
</dbReference>
<dbReference type="InterPro" id="IPR011074">
    <property type="entry name" value="CRAL/TRIO_N_dom"/>
</dbReference>
<dbReference type="InterPro" id="IPR001251">
    <property type="entry name" value="CRAL-TRIO_dom"/>
</dbReference>
<dbReference type="CDD" id="cd00170">
    <property type="entry name" value="SEC14"/>
    <property type="match status" value="1"/>
</dbReference>
<dbReference type="Proteomes" id="UP000800200">
    <property type="component" value="Unassembled WGS sequence"/>
</dbReference>